<keyword evidence="2" id="KW-1185">Reference proteome</keyword>
<proteinExistence type="predicted"/>
<comment type="caution">
    <text evidence="1">The sequence shown here is derived from an EMBL/GenBank/DDBJ whole genome shotgun (WGS) entry which is preliminary data.</text>
</comment>
<evidence type="ECO:0000313" key="1">
    <source>
        <dbReference type="EMBL" id="CAG7707785.1"/>
    </source>
</evidence>
<reference evidence="1" key="1">
    <citation type="submission" date="2021-06" db="EMBL/GenBank/DDBJ databases">
        <authorList>
            <person name="Hodson N. C."/>
            <person name="Mongue J. A."/>
            <person name="Jaron S. K."/>
        </authorList>
    </citation>
    <scope>NUCLEOTIDE SEQUENCE</scope>
</reference>
<evidence type="ECO:0000313" key="2">
    <source>
        <dbReference type="Proteomes" id="UP000708208"/>
    </source>
</evidence>
<dbReference type="EMBL" id="CAJVCH010029825">
    <property type="protein sequence ID" value="CAG7707785.1"/>
    <property type="molecule type" value="Genomic_DNA"/>
</dbReference>
<dbReference type="AlphaFoldDB" id="A0A8J2J7G2"/>
<sequence>MPLNQKNQYENTYRGWIIQFYLHAEGEPRIHGRAKSIQQIVEVQERYRQVFNTRSVPCRKTALRHIRHFRHDASLANHKSTGRPRTVRNNANVELIREILEERPGSPFNGLGQKPESKFVVLANLERPRIDQRPCIDRTPCIDKRPDIVKKPSIAKRPDIVKRGRIDKRPDSDKRPFIDKRPDIVQRPPIDQTPCIDKPNCIVIRPCMDITI</sequence>
<accession>A0A8J2J7G2</accession>
<organism evidence="1 2">
    <name type="scientific">Allacma fusca</name>
    <dbReference type="NCBI Taxonomy" id="39272"/>
    <lineage>
        <taxon>Eukaryota</taxon>
        <taxon>Metazoa</taxon>
        <taxon>Ecdysozoa</taxon>
        <taxon>Arthropoda</taxon>
        <taxon>Hexapoda</taxon>
        <taxon>Collembola</taxon>
        <taxon>Symphypleona</taxon>
        <taxon>Sminthuridae</taxon>
        <taxon>Allacma</taxon>
    </lineage>
</organism>
<evidence type="ECO:0008006" key="3">
    <source>
        <dbReference type="Google" id="ProtNLM"/>
    </source>
</evidence>
<protein>
    <recommendedName>
        <fullName evidence="3">DUF4817 domain-containing protein</fullName>
    </recommendedName>
</protein>
<gene>
    <name evidence="1" type="ORF">AFUS01_LOCUS4737</name>
</gene>
<dbReference type="OrthoDB" id="6288785at2759"/>
<dbReference type="Proteomes" id="UP000708208">
    <property type="component" value="Unassembled WGS sequence"/>
</dbReference>
<name>A0A8J2J7G2_9HEXA</name>